<protein>
    <submittedName>
        <fullName evidence="2">CAP domain-containing protein</fullName>
    </submittedName>
</protein>
<name>A0A4P7BZ79_9GAMM</name>
<evidence type="ECO:0000313" key="3">
    <source>
        <dbReference type="Proteomes" id="UP000294325"/>
    </source>
</evidence>
<dbReference type="PANTHER" id="PTHR31157">
    <property type="entry name" value="SCP DOMAIN-CONTAINING PROTEIN"/>
    <property type="match status" value="1"/>
</dbReference>
<dbReference type="CDD" id="cd05379">
    <property type="entry name" value="CAP_bacterial"/>
    <property type="match status" value="1"/>
</dbReference>
<sequence length="265" mass="30676">MYRQIFLVFVFAWCLLPGFTYGQVIEEDELESIETFGGKLTQGEKSPPLTKVVKEIISRTNHFRREKGRPKLKVNPKLMETAQYFAEFMARTDQYGHYADGNRPAERAKEQGYNYCIVSENIASRFNTAGFITEELVQGFFQGWKSSPGHRKNILDPGITEIGVAVAKSEQSGYYYAVQMFGRPKSLSIEFQVTNNSVTTIQYEFGNRTFPLPPRYTRSHQLCRSEELVFHWPDKQESTTVQPNKGDHYTIWQEDEKFRIRTGGY</sequence>
<gene>
    <name evidence="2" type="ORF">E3U44_14120</name>
</gene>
<keyword evidence="3" id="KW-1185">Reference proteome</keyword>
<reference evidence="2 3" key="1">
    <citation type="submission" date="2019-03" db="EMBL/GenBank/DDBJ databases">
        <title>The genome sequence of Nitrosococcus wardiae strain D1FHST reveals the archetypal metabolic capacity of ammonia-oxidizing Gammaproteobacteria.</title>
        <authorList>
            <person name="Wang L."/>
            <person name="Lim C.K."/>
            <person name="Hanson T.E."/>
            <person name="Dang H."/>
            <person name="Klotz M.G."/>
        </authorList>
    </citation>
    <scope>NUCLEOTIDE SEQUENCE [LARGE SCALE GENOMIC DNA]</scope>
    <source>
        <strain evidence="2 3">D1FHS</strain>
    </source>
</reference>
<dbReference type="InterPro" id="IPR035940">
    <property type="entry name" value="CAP_sf"/>
</dbReference>
<dbReference type="RefSeq" id="WP_134358777.1">
    <property type="nucleotide sequence ID" value="NZ_CP038033.1"/>
</dbReference>
<dbReference type="Gene3D" id="3.40.33.10">
    <property type="entry name" value="CAP"/>
    <property type="match status" value="1"/>
</dbReference>
<dbReference type="PANTHER" id="PTHR31157:SF1">
    <property type="entry name" value="SCP DOMAIN-CONTAINING PROTEIN"/>
    <property type="match status" value="1"/>
</dbReference>
<dbReference type="AlphaFoldDB" id="A0A4P7BZ79"/>
<feature type="domain" description="SCP" evidence="1">
    <location>
        <begin position="58"/>
        <end position="181"/>
    </location>
</feature>
<evidence type="ECO:0000259" key="1">
    <source>
        <dbReference type="Pfam" id="PF00188"/>
    </source>
</evidence>
<evidence type="ECO:0000313" key="2">
    <source>
        <dbReference type="EMBL" id="QBQ55518.1"/>
    </source>
</evidence>
<dbReference type="SUPFAM" id="SSF55797">
    <property type="entry name" value="PR-1-like"/>
    <property type="match status" value="1"/>
</dbReference>
<proteinExistence type="predicted"/>
<dbReference type="EMBL" id="CP038033">
    <property type="protein sequence ID" value="QBQ55518.1"/>
    <property type="molecule type" value="Genomic_DNA"/>
</dbReference>
<dbReference type="KEGG" id="nwr:E3U44_14120"/>
<dbReference type="Proteomes" id="UP000294325">
    <property type="component" value="Chromosome"/>
</dbReference>
<dbReference type="Pfam" id="PF00188">
    <property type="entry name" value="CAP"/>
    <property type="match status" value="1"/>
</dbReference>
<dbReference type="InterPro" id="IPR014044">
    <property type="entry name" value="CAP_dom"/>
</dbReference>
<dbReference type="OrthoDB" id="68195at2"/>
<accession>A0A4P7BZ79</accession>
<organism evidence="2 3">
    <name type="scientific">Nitrosococcus wardiae</name>
    <dbReference type="NCBI Taxonomy" id="1814290"/>
    <lineage>
        <taxon>Bacteria</taxon>
        <taxon>Pseudomonadati</taxon>
        <taxon>Pseudomonadota</taxon>
        <taxon>Gammaproteobacteria</taxon>
        <taxon>Chromatiales</taxon>
        <taxon>Chromatiaceae</taxon>
        <taxon>Nitrosococcus</taxon>
    </lineage>
</organism>